<keyword evidence="5 7" id="KW-0472">Membrane</keyword>
<dbReference type="PRINTS" id="PR00125">
    <property type="entry name" value="ATPASEDELTA"/>
</dbReference>
<evidence type="ECO:0000256" key="3">
    <source>
        <dbReference type="ARBA" id="ARBA00022781"/>
    </source>
</evidence>
<reference evidence="8 9" key="1">
    <citation type="submission" date="2020-08" db="EMBL/GenBank/DDBJ databases">
        <title>Genome public.</title>
        <authorList>
            <person name="Liu C."/>
            <person name="Sun Q."/>
        </authorList>
    </citation>
    <scope>NUCLEOTIDE SEQUENCE [LARGE SCALE GENOMIC DNA]</scope>
    <source>
        <strain evidence="8 9">NSJ-26</strain>
    </source>
</reference>
<proteinExistence type="inferred from homology"/>
<keyword evidence="2 7" id="KW-0813">Transport</keyword>
<gene>
    <name evidence="7 8" type="primary">atpH</name>
    <name evidence="8" type="ORF">H8689_02880</name>
</gene>
<evidence type="ECO:0000256" key="6">
    <source>
        <dbReference type="ARBA" id="ARBA00023310"/>
    </source>
</evidence>
<name>A0A926IGY8_9FIRM</name>
<dbReference type="GO" id="GO:0005886">
    <property type="term" value="C:plasma membrane"/>
    <property type="evidence" value="ECO:0007669"/>
    <property type="project" value="UniProtKB-SubCell"/>
</dbReference>
<protein>
    <recommendedName>
        <fullName evidence="7">ATP synthase subunit delta</fullName>
    </recommendedName>
    <alternativeName>
        <fullName evidence="7">ATP synthase F(1) sector subunit delta</fullName>
    </alternativeName>
    <alternativeName>
        <fullName evidence="7">F-type ATPase subunit delta</fullName>
        <shortName evidence="7">F-ATPase subunit delta</shortName>
    </alternativeName>
</protein>
<dbReference type="InterPro" id="IPR026015">
    <property type="entry name" value="ATP_synth_OSCP/delta_N_sf"/>
</dbReference>
<keyword evidence="3 7" id="KW-0375">Hydrogen ion transport</keyword>
<comment type="function">
    <text evidence="7">This protein is part of the stalk that links CF(0) to CF(1). It either transmits conformational changes from CF(0) to CF(1) or is implicated in proton conduction.</text>
</comment>
<keyword evidence="7" id="KW-1003">Cell membrane</keyword>
<comment type="function">
    <text evidence="7">F(1)F(0) ATP synthase produces ATP from ADP in the presence of a proton or sodium gradient. F-type ATPases consist of two structural domains, F(1) containing the extramembraneous catalytic core and F(0) containing the membrane proton channel, linked together by a central stalk and a peripheral stalk. During catalysis, ATP synthesis in the catalytic domain of F(1) is coupled via a rotary mechanism of the central stalk subunits to proton translocation.</text>
</comment>
<dbReference type="InterPro" id="IPR000711">
    <property type="entry name" value="ATPase_OSCP/dsu"/>
</dbReference>
<evidence type="ECO:0000313" key="8">
    <source>
        <dbReference type="EMBL" id="MBC8590082.1"/>
    </source>
</evidence>
<keyword evidence="6 7" id="KW-0066">ATP synthesis</keyword>
<evidence type="ECO:0000313" key="9">
    <source>
        <dbReference type="Proteomes" id="UP000601522"/>
    </source>
</evidence>
<dbReference type="GO" id="GO:0045259">
    <property type="term" value="C:proton-transporting ATP synthase complex"/>
    <property type="evidence" value="ECO:0007669"/>
    <property type="project" value="UniProtKB-KW"/>
</dbReference>
<dbReference type="EMBL" id="JACRTK010000001">
    <property type="protein sequence ID" value="MBC8590082.1"/>
    <property type="molecule type" value="Genomic_DNA"/>
</dbReference>
<dbReference type="Proteomes" id="UP000601522">
    <property type="component" value="Unassembled WGS sequence"/>
</dbReference>
<dbReference type="RefSeq" id="WP_249322911.1">
    <property type="nucleotide sequence ID" value="NZ_JACRTK010000001.1"/>
</dbReference>
<evidence type="ECO:0000256" key="7">
    <source>
        <dbReference type="HAMAP-Rule" id="MF_01416"/>
    </source>
</evidence>
<dbReference type="NCBIfam" id="TIGR01145">
    <property type="entry name" value="ATP_synt_delta"/>
    <property type="match status" value="1"/>
</dbReference>
<comment type="caution">
    <text evidence="8">The sequence shown here is derived from an EMBL/GenBank/DDBJ whole genome shotgun (WGS) entry which is preliminary data.</text>
</comment>
<keyword evidence="9" id="KW-1185">Reference proteome</keyword>
<sequence>MAKLISNRYALSLFETGIELDKVEDFHNELNFINQVFQSEEKLFDILRHPKISKNEKKSLIEEIFKGKLSQETINFFYIIIDKRRERYIYEIVEEFNKKYNEYMNIVNVIAITAIPMEDKAQDRLKQALETKLNKNIKFLNKVDKSIIGGVLLKMDNKFVDATLASQLKDMETALKGVSL</sequence>
<dbReference type="SUPFAM" id="SSF47928">
    <property type="entry name" value="N-terminal domain of the delta subunit of the F1F0-ATP synthase"/>
    <property type="match status" value="1"/>
</dbReference>
<accession>A0A926IGY8</accession>
<organism evidence="8 9">
    <name type="scientific">Wansuia hejianensis</name>
    <dbReference type="NCBI Taxonomy" id="2763667"/>
    <lineage>
        <taxon>Bacteria</taxon>
        <taxon>Bacillati</taxon>
        <taxon>Bacillota</taxon>
        <taxon>Clostridia</taxon>
        <taxon>Lachnospirales</taxon>
        <taxon>Lachnospiraceae</taxon>
        <taxon>Wansuia</taxon>
    </lineage>
</organism>
<evidence type="ECO:0000256" key="2">
    <source>
        <dbReference type="ARBA" id="ARBA00022448"/>
    </source>
</evidence>
<comment type="similarity">
    <text evidence="7">Belongs to the ATPase delta chain family.</text>
</comment>
<evidence type="ECO:0000256" key="5">
    <source>
        <dbReference type="ARBA" id="ARBA00023136"/>
    </source>
</evidence>
<keyword evidence="7" id="KW-0139">CF(1)</keyword>
<dbReference type="Pfam" id="PF00213">
    <property type="entry name" value="OSCP"/>
    <property type="match status" value="1"/>
</dbReference>
<evidence type="ECO:0000256" key="1">
    <source>
        <dbReference type="ARBA" id="ARBA00004370"/>
    </source>
</evidence>
<dbReference type="HAMAP" id="MF_01416">
    <property type="entry name" value="ATP_synth_delta_bact"/>
    <property type="match status" value="1"/>
</dbReference>
<dbReference type="Gene3D" id="1.10.520.20">
    <property type="entry name" value="N-terminal domain of the delta subunit of the F1F0-ATP synthase"/>
    <property type="match status" value="1"/>
</dbReference>
<evidence type="ECO:0000256" key="4">
    <source>
        <dbReference type="ARBA" id="ARBA00023065"/>
    </source>
</evidence>
<dbReference type="PANTHER" id="PTHR11910">
    <property type="entry name" value="ATP SYNTHASE DELTA CHAIN"/>
    <property type="match status" value="1"/>
</dbReference>
<keyword evidence="4 7" id="KW-0406">Ion transport</keyword>
<comment type="subcellular location">
    <subcellularLocation>
        <location evidence="7">Cell membrane</location>
        <topology evidence="7">Peripheral membrane protein</topology>
    </subcellularLocation>
    <subcellularLocation>
        <location evidence="1">Membrane</location>
    </subcellularLocation>
</comment>
<dbReference type="AlphaFoldDB" id="A0A926IGY8"/>
<dbReference type="GO" id="GO:0046933">
    <property type="term" value="F:proton-transporting ATP synthase activity, rotational mechanism"/>
    <property type="evidence" value="ECO:0007669"/>
    <property type="project" value="UniProtKB-UniRule"/>
</dbReference>